<dbReference type="InterPro" id="IPR000700">
    <property type="entry name" value="PAS-assoc_C"/>
</dbReference>
<dbReference type="SUPFAM" id="SSF55781">
    <property type="entry name" value="GAF domain-like"/>
    <property type="match status" value="1"/>
</dbReference>
<dbReference type="InterPro" id="IPR003018">
    <property type="entry name" value="GAF"/>
</dbReference>
<dbReference type="GO" id="GO:0005886">
    <property type="term" value="C:plasma membrane"/>
    <property type="evidence" value="ECO:0007669"/>
    <property type="project" value="UniProtKB-SubCell"/>
</dbReference>
<dbReference type="Pfam" id="PF00990">
    <property type="entry name" value="GGDEF"/>
    <property type="match status" value="1"/>
</dbReference>
<dbReference type="RefSeq" id="WP_092389214.1">
    <property type="nucleotide sequence ID" value="NZ_LT629787.1"/>
</dbReference>
<dbReference type="AlphaFoldDB" id="A0A1H2HYS2"/>
<dbReference type="PANTHER" id="PTHR46663">
    <property type="entry name" value="DIGUANYLATE CYCLASE DGCT-RELATED"/>
    <property type="match status" value="1"/>
</dbReference>
<dbReference type="InterPro" id="IPR052163">
    <property type="entry name" value="DGC-Regulatory_Protein"/>
</dbReference>
<proteinExistence type="predicted"/>
<dbReference type="PROSITE" id="PS50113">
    <property type="entry name" value="PAC"/>
    <property type="match status" value="1"/>
</dbReference>
<dbReference type="InterPro" id="IPR029016">
    <property type="entry name" value="GAF-like_dom_sf"/>
</dbReference>
<protein>
    <submittedName>
        <fullName evidence="6">Diguanylate cyclase with PAS/PAC and GAF sensors</fullName>
    </submittedName>
</protein>
<dbReference type="CDD" id="cd01949">
    <property type="entry name" value="GGDEF"/>
    <property type="match status" value="1"/>
</dbReference>
<dbReference type="EMBL" id="LT629787">
    <property type="protein sequence ID" value="SDU36698.1"/>
    <property type="molecule type" value="Genomic_DNA"/>
</dbReference>
<dbReference type="SUPFAM" id="SSF55785">
    <property type="entry name" value="PYP-like sensor domain (PAS domain)"/>
    <property type="match status" value="1"/>
</dbReference>
<dbReference type="InterPro" id="IPR043128">
    <property type="entry name" value="Rev_trsase/Diguanyl_cyclase"/>
</dbReference>
<reference evidence="7" key="1">
    <citation type="submission" date="2016-10" db="EMBL/GenBank/DDBJ databases">
        <authorList>
            <person name="Varghese N."/>
            <person name="Submissions S."/>
        </authorList>
    </citation>
    <scope>NUCLEOTIDE SEQUENCE [LARGE SCALE GENOMIC DNA]</scope>
    <source>
        <strain evidence="7">CECT 8338</strain>
    </source>
</reference>
<dbReference type="Pfam" id="PF13185">
    <property type="entry name" value="GAF_2"/>
    <property type="match status" value="1"/>
</dbReference>
<dbReference type="NCBIfam" id="TIGR00229">
    <property type="entry name" value="sensory_box"/>
    <property type="match status" value="1"/>
</dbReference>
<dbReference type="InterPro" id="IPR000014">
    <property type="entry name" value="PAS"/>
</dbReference>
<dbReference type="PROSITE" id="PS50887">
    <property type="entry name" value="GGDEF"/>
    <property type="match status" value="1"/>
</dbReference>
<dbReference type="SMART" id="SM00065">
    <property type="entry name" value="GAF"/>
    <property type="match status" value="1"/>
</dbReference>
<dbReference type="SUPFAM" id="SSF55073">
    <property type="entry name" value="Nucleotide cyclase"/>
    <property type="match status" value="1"/>
</dbReference>
<dbReference type="Proteomes" id="UP000243924">
    <property type="component" value="Chromosome I"/>
</dbReference>
<dbReference type="Gene3D" id="3.30.450.20">
    <property type="entry name" value="PAS domain"/>
    <property type="match status" value="1"/>
</dbReference>
<dbReference type="PANTHER" id="PTHR46663:SF2">
    <property type="entry name" value="GGDEF DOMAIN-CONTAINING PROTEIN"/>
    <property type="match status" value="1"/>
</dbReference>
<dbReference type="Gene3D" id="3.30.450.40">
    <property type="match status" value="1"/>
</dbReference>
<gene>
    <name evidence="6" type="ORF">SAMN05216210_3398</name>
</gene>
<dbReference type="SMART" id="SM00267">
    <property type="entry name" value="GGDEF"/>
    <property type="match status" value="1"/>
</dbReference>
<dbReference type="InterPro" id="IPR035965">
    <property type="entry name" value="PAS-like_dom_sf"/>
</dbReference>
<evidence type="ECO:0000256" key="2">
    <source>
        <dbReference type="ARBA" id="ARBA00004533"/>
    </source>
</evidence>
<dbReference type="Pfam" id="PF00989">
    <property type="entry name" value="PAS"/>
    <property type="match status" value="1"/>
</dbReference>
<evidence type="ECO:0000313" key="7">
    <source>
        <dbReference type="Proteomes" id="UP000243924"/>
    </source>
</evidence>
<evidence type="ECO:0000259" key="5">
    <source>
        <dbReference type="PROSITE" id="PS50887"/>
    </source>
</evidence>
<dbReference type="GO" id="GO:0006355">
    <property type="term" value="P:regulation of DNA-templated transcription"/>
    <property type="evidence" value="ECO:0007669"/>
    <property type="project" value="InterPro"/>
</dbReference>
<dbReference type="SMART" id="SM00091">
    <property type="entry name" value="PAS"/>
    <property type="match status" value="1"/>
</dbReference>
<keyword evidence="7" id="KW-1185">Reference proteome</keyword>
<organism evidence="6 7">
    <name type="scientific">Halopseudomonas salegens</name>
    <dbReference type="NCBI Taxonomy" id="1434072"/>
    <lineage>
        <taxon>Bacteria</taxon>
        <taxon>Pseudomonadati</taxon>
        <taxon>Pseudomonadota</taxon>
        <taxon>Gammaproteobacteria</taxon>
        <taxon>Pseudomonadales</taxon>
        <taxon>Pseudomonadaceae</taxon>
        <taxon>Halopseudomonas</taxon>
    </lineage>
</organism>
<dbReference type="InterPro" id="IPR000160">
    <property type="entry name" value="GGDEF_dom"/>
</dbReference>
<accession>A0A1H2HYS2</accession>
<dbReference type="Gene3D" id="3.30.70.270">
    <property type="match status" value="1"/>
</dbReference>
<evidence type="ECO:0000313" key="6">
    <source>
        <dbReference type="EMBL" id="SDU36698.1"/>
    </source>
</evidence>
<dbReference type="InterPro" id="IPR013767">
    <property type="entry name" value="PAS_fold"/>
</dbReference>
<feature type="domain" description="PAS" evidence="3">
    <location>
        <begin position="11"/>
        <end position="68"/>
    </location>
</feature>
<dbReference type="CDD" id="cd00130">
    <property type="entry name" value="PAS"/>
    <property type="match status" value="1"/>
</dbReference>
<dbReference type="PROSITE" id="PS50112">
    <property type="entry name" value="PAS"/>
    <property type="match status" value="1"/>
</dbReference>
<evidence type="ECO:0000259" key="4">
    <source>
        <dbReference type="PROSITE" id="PS50113"/>
    </source>
</evidence>
<evidence type="ECO:0000256" key="1">
    <source>
        <dbReference type="ARBA" id="ARBA00001946"/>
    </source>
</evidence>
<comment type="subcellular location">
    <subcellularLocation>
        <location evidence="2">Cell inner membrane</location>
    </subcellularLocation>
</comment>
<name>A0A1H2HYS2_9GAMM</name>
<sequence length="461" mass="50663">MTSNAYLPHDKLIDRLLDVVCVVDKDARFLYVSAASERVFGYRPEEMLGRTTFELMHPDDRAATQAIIAGINAGRPNTDHENRYIRKDGSVVHIMWSTQWLEAEQVRVGVARDITERKQAEAVQAALYAISEAAHSAHDLPALYQLVRGVIGRLLPADNFLVALYDATNDQLSFPYFIDQYDTAPGPMPLASAALTAEVIRSGEALLLTPETAGAVLDRIGPVMGKHALDWLGVPLVSDNVTIGALVLQSYSETVRYSERDKELLQFVSNQVAAAIGRQRAHSRLEFLAQYDQLTELPNRAMYLNRLQTALRRAQQDALQLAVIYLDLDNFKQINDTFGHAIGDQLLCEVGLRLRQCVRESDTIGRLGGDEFAILLDGISKQDAAIMVAEKILVALSAPYLLAGETLNTAPSLGIALFPDHGQDDIQLVQHADEAMYVAKRSGGRGFFLATNAFGQAATGE</sequence>
<dbReference type="NCBIfam" id="TIGR00254">
    <property type="entry name" value="GGDEF"/>
    <property type="match status" value="1"/>
</dbReference>
<feature type="domain" description="PAC" evidence="4">
    <location>
        <begin position="78"/>
        <end position="126"/>
    </location>
</feature>
<comment type="cofactor">
    <cofactor evidence="1">
        <name>Mg(2+)</name>
        <dbReference type="ChEBI" id="CHEBI:18420"/>
    </cofactor>
</comment>
<dbReference type="STRING" id="1434072.SAMN05216210_3398"/>
<dbReference type="OrthoDB" id="9812260at2"/>
<dbReference type="FunFam" id="3.30.70.270:FF:000001">
    <property type="entry name" value="Diguanylate cyclase domain protein"/>
    <property type="match status" value="1"/>
</dbReference>
<feature type="domain" description="GGDEF" evidence="5">
    <location>
        <begin position="319"/>
        <end position="453"/>
    </location>
</feature>
<dbReference type="GO" id="GO:0003824">
    <property type="term" value="F:catalytic activity"/>
    <property type="evidence" value="ECO:0007669"/>
    <property type="project" value="UniProtKB-ARBA"/>
</dbReference>
<evidence type="ECO:0000259" key="3">
    <source>
        <dbReference type="PROSITE" id="PS50112"/>
    </source>
</evidence>
<dbReference type="InterPro" id="IPR029787">
    <property type="entry name" value="Nucleotide_cyclase"/>
</dbReference>